<evidence type="ECO:0000313" key="2">
    <source>
        <dbReference type="Proteomes" id="UP001054945"/>
    </source>
</evidence>
<sequence length="74" mass="8301">MAFQEVIASSPLRKGGGGVARFEIRDFENAVSPEECEMRLRRSSCKIKDGRGIFPITRENPVLMAGKRNFGTQR</sequence>
<dbReference type="Proteomes" id="UP001054945">
    <property type="component" value="Unassembled WGS sequence"/>
</dbReference>
<proteinExistence type="predicted"/>
<reference evidence="1 2" key="1">
    <citation type="submission" date="2021-06" db="EMBL/GenBank/DDBJ databases">
        <title>Caerostris extrusa draft genome.</title>
        <authorList>
            <person name="Kono N."/>
            <person name="Arakawa K."/>
        </authorList>
    </citation>
    <scope>NUCLEOTIDE SEQUENCE [LARGE SCALE GENOMIC DNA]</scope>
</reference>
<comment type="caution">
    <text evidence="1">The sequence shown here is derived from an EMBL/GenBank/DDBJ whole genome shotgun (WGS) entry which is preliminary data.</text>
</comment>
<keyword evidence="2" id="KW-1185">Reference proteome</keyword>
<dbReference type="EMBL" id="BPLR01010728">
    <property type="protein sequence ID" value="GIY41592.1"/>
    <property type="molecule type" value="Genomic_DNA"/>
</dbReference>
<protein>
    <submittedName>
        <fullName evidence="1">Uncharacterized protein</fullName>
    </submittedName>
</protein>
<gene>
    <name evidence="1" type="ORF">CEXT_760191</name>
</gene>
<name>A0AAV4TA05_CAEEX</name>
<accession>A0AAV4TA05</accession>
<evidence type="ECO:0000313" key="1">
    <source>
        <dbReference type="EMBL" id="GIY41592.1"/>
    </source>
</evidence>
<dbReference type="AlphaFoldDB" id="A0AAV4TA05"/>
<organism evidence="1 2">
    <name type="scientific">Caerostris extrusa</name>
    <name type="common">Bark spider</name>
    <name type="synonym">Caerostris bankana</name>
    <dbReference type="NCBI Taxonomy" id="172846"/>
    <lineage>
        <taxon>Eukaryota</taxon>
        <taxon>Metazoa</taxon>
        <taxon>Ecdysozoa</taxon>
        <taxon>Arthropoda</taxon>
        <taxon>Chelicerata</taxon>
        <taxon>Arachnida</taxon>
        <taxon>Araneae</taxon>
        <taxon>Araneomorphae</taxon>
        <taxon>Entelegynae</taxon>
        <taxon>Araneoidea</taxon>
        <taxon>Araneidae</taxon>
        <taxon>Caerostris</taxon>
    </lineage>
</organism>